<comment type="caution">
    <text evidence="3">The sequence shown here is derived from an EMBL/GenBank/DDBJ whole genome shotgun (WGS) entry which is preliminary data.</text>
</comment>
<name>A0A1Z5J6V7_FISSO</name>
<keyword evidence="4" id="KW-1185">Reference proteome</keyword>
<evidence type="ECO:0000256" key="1">
    <source>
        <dbReference type="ARBA" id="ARBA00009505"/>
    </source>
</evidence>
<keyword evidence="2" id="KW-0962">Peroxisome biogenesis</keyword>
<dbReference type="Pfam" id="PF08610">
    <property type="entry name" value="Pex16"/>
    <property type="match status" value="1"/>
</dbReference>
<proteinExistence type="inferred from homology"/>
<sequence length="314" mass="36217">MNSETGGYPTWALKHRTIVLLADELLGRLIYWVPTSQESRFREIAWGLLQLHRLLFDVLTREHLPSYGTSVAVQPSIPANEIRCVLSILQHLWPVVHALAKNSSSARVWIERLRFVLRLTLLGSYWTRLRRSQCTGILLQGGIFHSLNGYPTDEERRRVQREAYVGKRCGRQLIQGGLASPSTSRSETMGWKQLIHQLCELAYIVRPLLSAEVGHRELGYKWDVFCATVLLDLTSIGLLQKVTTKSNILSQNELKRRKFRILLYLLREPCWGSIMEPLMERLSSTVNTIPLVGSLIRSYLWEYLLYAKLYLLEE</sequence>
<dbReference type="Proteomes" id="UP000198406">
    <property type="component" value="Unassembled WGS sequence"/>
</dbReference>
<evidence type="ECO:0000313" key="4">
    <source>
        <dbReference type="Proteomes" id="UP000198406"/>
    </source>
</evidence>
<keyword evidence="2" id="KW-0576">Peroxisome</keyword>
<dbReference type="EMBL" id="BDSP01000007">
    <property type="protein sequence ID" value="GAX09511.1"/>
    <property type="molecule type" value="Genomic_DNA"/>
</dbReference>
<dbReference type="GO" id="GO:0005778">
    <property type="term" value="C:peroxisomal membrane"/>
    <property type="evidence" value="ECO:0007669"/>
    <property type="project" value="UniProtKB-SubCell"/>
</dbReference>
<dbReference type="AlphaFoldDB" id="A0A1Z5J6V7"/>
<reference evidence="3 4" key="1">
    <citation type="journal article" date="2015" name="Plant Cell">
        <title>Oil accumulation by the oleaginous diatom Fistulifera solaris as revealed by the genome and transcriptome.</title>
        <authorList>
            <person name="Tanaka T."/>
            <person name="Maeda Y."/>
            <person name="Veluchamy A."/>
            <person name="Tanaka M."/>
            <person name="Abida H."/>
            <person name="Marechal E."/>
            <person name="Bowler C."/>
            <person name="Muto M."/>
            <person name="Sunaga Y."/>
            <person name="Tanaka M."/>
            <person name="Yoshino T."/>
            <person name="Taniguchi T."/>
            <person name="Fukuda Y."/>
            <person name="Nemoto M."/>
            <person name="Matsumoto M."/>
            <person name="Wong P.S."/>
            <person name="Aburatani S."/>
            <person name="Fujibuchi W."/>
        </authorList>
    </citation>
    <scope>NUCLEOTIDE SEQUENCE [LARGE SCALE GENOMIC DNA]</scope>
    <source>
        <strain evidence="3 4">JPCC DA0580</strain>
    </source>
</reference>
<evidence type="ECO:0000256" key="2">
    <source>
        <dbReference type="RuleBase" id="RU365003"/>
    </source>
</evidence>
<protein>
    <recommendedName>
        <fullName evidence="2">Peroxisomal membrane protein PEX16</fullName>
    </recommendedName>
</protein>
<comment type="subcellular location">
    <subcellularLocation>
        <location evidence="2">Peroxisome membrane</location>
    </subcellularLocation>
</comment>
<organism evidence="3 4">
    <name type="scientific">Fistulifera solaris</name>
    <name type="common">Oleaginous diatom</name>
    <dbReference type="NCBI Taxonomy" id="1519565"/>
    <lineage>
        <taxon>Eukaryota</taxon>
        <taxon>Sar</taxon>
        <taxon>Stramenopiles</taxon>
        <taxon>Ochrophyta</taxon>
        <taxon>Bacillariophyta</taxon>
        <taxon>Bacillariophyceae</taxon>
        <taxon>Bacillariophycidae</taxon>
        <taxon>Naviculales</taxon>
        <taxon>Naviculaceae</taxon>
        <taxon>Fistulifera</taxon>
    </lineage>
</organism>
<dbReference type="InParanoid" id="A0A1Z5J6V7"/>
<dbReference type="OrthoDB" id="59472at2759"/>
<dbReference type="InterPro" id="IPR013919">
    <property type="entry name" value="Pex16"/>
</dbReference>
<comment type="similarity">
    <text evidence="1 2">Belongs to the peroxin-16 family.</text>
</comment>
<evidence type="ECO:0000313" key="3">
    <source>
        <dbReference type="EMBL" id="GAX09511.1"/>
    </source>
</evidence>
<accession>A0A1Z5J6V7</accession>
<dbReference type="GO" id="GO:0007031">
    <property type="term" value="P:peroxisome organization"/>
    <property type="evidence" value="ECO:0007669"/>
    <property type="project" value="UniProtKB-KW"/>
</dbReference>
<dbReference type="PANTHER" id="PTHR13299:SF0">
    <property type="entry name" value="PEROXISOMAL MEMBRANE PROTEIN PEX16"/>
    <property type="match status" value="1"/>
</dbReference>
<dbReference type="PANTHER" id="PTHR13299">
    <property type="entry name" value="PEROXISOMAL MEMBRANE PROTEIN PEX16"/>
    <property type="match status" value="1"/>
</dbReference>
<gene>
    <name evidence="3" type="ORF">FisN_6Lh100</name>
</gene>